<evidence type="ECO:0000256" key="4">
    <source>
        <dbReference type="ARBA" id="ARBA00023125"/>
    </source>
</evidence>
<name>A0A2H0N5A2_9BACT</name>
<dbReference type="EMBL" id="PCWN01000007">
    <property type="protein sequence ID" value="PIR04071.1"/>
    <property type="molecule type" value="Genomic_DNA"/>
</dbReference>
<dbReference type="FunFam" id="3.10.50.30:FF:000001">
    <property type="entry name" value="Transcription elongation factor GreA"/>
    <property type="match status" value="1"/>
</dbReference>
<dbReference type="AlphaFoldDB" id="A0A2H0N5A2"/>
<dbReference type="InterPro" id="IPR036805">
    <property type="entry name" value="Tscrpt_elong_fac_GreA/B_N_sf"/>
</dbReference>
<keyword evidence="3" id="KW-0805">Transcription regulation</keyword>
<dbReference type="Gene3D" id="3.10.50.30">
    <property type="entry name" value="Transcription elongation factor, GreA/GreB, C-terminal domain"/>
    <property type="match status" value="1"/>
</dbReference>
<comment type="caution">
    <text evidence="9">The sequence shown here is derived from an EMBL/GenBank/DDBJ whole genome shotgun (WGS) entry which is preliminary data.</text>
</comment>
<evidence type="ECO:0000256" key="6">
    <source>
        <dbReference type="ARBA" id="ARBA00030776"/>
    </source>
</evidence>
<dbReference type="PROSITE" id="PS00830">
    <property type="entry name" value="GREAB_2"/>
    <property type="match status" value="1"/>
</dbReference>
<gene>
    <name evidence="9" type="ORF">COV59_02715</name>
</gene>
<dbReference type="GO" id="GO:0006354">
    <property type="term" value="P:DNA-templated transcription elongation"/>
    <property type="evidence" value="ECO:0007669"/>
    <property type="project" value="TreeGrafter"/>
</dbReference>
<protein>
    <recommendedName>
        <fullName evidence="2">Transcription elongation factor GreA</fullName>
    </recommendedName>
    <alternativeName>
        <fullName evidence="6">Transcript cleavage factor GreA</fullName>
    </alternativeName>
</protein>
<evidence type="ECO:0000259" key="8">
    <source>
        <dbReference type="Pfam" id="PF03449"/>
    </source>
</evidence>
<dbReference type="Pfam" id="PF03449">
    <property type="entry name" value="GreA_GreB_N"/>
    <property type="match status" value="1"/>
</dbReference>
<evidence type="ECO:0000313" key="9">
    <source>
        <dbReference type="EMBL" id="PIR04071.1"/>
    </source>
</evidence>
<dbReference type="GO" id="GO:0003677">
    <property type="term" value="F:DNA binding"/>
    <property type="evidence" value="ECO:0007669"/>
    <property type="project" value="UniProtKB-KW"/>
</dbReference>
<dbReference type="PANTHER" id="PTHR30437">
    <property type="entry name" value="TRANSCRIPTION ELONGATION FACTOR GREA"/>
    <property type="match status" value="1"/>
</dbReference>
<feature type="domain" description="Transcription elongation factor GreA/GreB N-terminal" evidence="8">
    <location>
        <begin position="24"/>
        <end position="93"/>
    </location>
</feature>
<proteinExistence type="inferred from homology"/>
<keyword evidence="4" id="KW-0238">DNA-binding</keyword>
<evidence type="ECO:0000256" key="3">
    <source>
        <dbReference type="ARBA" id="ARBA00023015"/>
    </source>
</evidence>
<dbReference type="FunFam" id="1.10.287.180:FF:000001">
    <property type="entry name" value="Transcription elongation factor GreA"/>
    <property type="match status" value="1"/>
</dbReference>
<dbReference type="InterPro" id="IPR022691">
    <property type="entry name" value="Tscrpt_elong_fac_GreA/B_N"/>
</dbReference>
<evidence type="ECO:0000256" key="5">
    <source>
        <dbReference type="ARBA" id="ARBA00023163"/>
    </source>
</evidence>
<dbReference type="GO" id="GO:0032784">
    <property type="term" value="P:regulation of DNA-templated transcription elongation"/>
    <property type="evidence" value="ECO:0007669"/>
    <property type="project" value="InterPro"/>
</dbReference>
<dbReference type="SUPFAM" id="SSF54534">
    <property type="entry name" value="FKBP-like"/>
    <property type="match status" value="1"/>
</dbReference>
<keyword evidence="5" id="KW-0804">Transcription</keyword>
<evidence type="ECO:0000259" key="7">
    <source>
        <dbReference type="Pfam" id="PF01272"/>
    </source>
</evidence>
<dbReference type="PIRSF" id="PIRSF006092">
    <property type="entry name" value="GreA_GreB"/>
    <property type="match status" value="1"/>
</dbReference>
<dbReference type="Gene3D" id="1.10.287.180">
    <property type="entry name" value="Transcription elongation factor, GreA/GreB, N-terminal domain"/>
    <property type="match status" value="1"/>
</dbReference>
<dbReference type="GO" id="GO:0070063">
    <property type="term" value="F:RNA polymerase binding"/>
    <property type="evidence" value="ECO:0007669"/>
    <property type="project" value="InterPro"/>
</dbReference>
<sequence length="170" mass="18927">MIPFFMQVPYRKPGKYSQIKQDPLMSQEKFDELEKKLKRLKLNTQPHAAKEVARLAELGDFSENAEYQLAKGKLRGINNAILKLDHQIHTAIIIQPKSSDEVQIGHSVTVQTGGKEKIFHILGSQETDPQKNIISHSSPLGTALLGKKIGDTISIELPAGSTEYTIVNIQ</sequence>
<dbReference type="InterPro" id="IPR036953">
    <property type="entry name" value="GreA/GreB_C_sf"/>
</dbReference>
<dbReference type="SUPFAM" id="SSF46557">
    <property type="entry name" value="GreA transcript cleavage protein, N-terminal domain"/>
    <property type="match status" value="1"/>
</dbReference>
<accession>A0A2H0N5A2</accession>
<evidence type="ECO:0000256" key="2">
    <source>
        <dbReference type="ARBA" id="ARBA00013729"/>
    </source>
</evidence>
<reference evidence="9 10" key="1">
    <citation type="submission" date="2017-09" db="EMBL/GenBank/DDBJ databases">
        <title>Depth-based differentiation of microbial function through sediment-hosted aquifers and enrichment of novel symbionts in the deep terrestrial subsurface.</title>
        <authorList>
            <person name="Probst A.J."/>
            <person name="Ladd B."/>
            <person name="Jarett J.K."/>
            <person name="Geller-Mcgrath D.E."/>
            <person name="Sieber C.M."/>
            <person name="Emerson J.B."/>
            <person name="Anantharaman K."/>
            <person name="Thomas B.C."/>
            <person name="Malmstrom R."/>
            <person name="Stieglmeier M."/>
            <person name="Klingl A."/>
            <person name="Woyke T."/>
            <person name="Ryan C.M."/>
            <person name="Banfield J.F."/>
        </authorList>
    </citation>
    <scope>NUCLEOTIDE SEQUENCE [LARGE SCALE GENOMIC DNA]</scope>
    <source>
        <strain evidence="9">CG11_big_fil_rev_8_21_14_0_20_39_34</strain>
    </source>
</reference>
<dbReference type="Pfam" id="PF01272">
    <property type="entry name" value="GreA_GreB"/>
    <property type="match status" value="1"/>
</dbReference>
<evidence type="ECO:0000313" key="10">
    <source>
        <dbReference type="Proteomes" id="UP000229600"/>
    </source>
</evidence>
<comment type="similarity">
    <text evidence="1">Belongs to the GreA/GreB family.</text>
</comment>
<evidence type="ECO:0000256" key="1">
    <source>
        <dbReference type="ARBA" id="ARBA00008213"/>
    </source>
</evidence>
<dbReference type="InterPro" id="IPR023459">
    <property type="entry name" value="Tscrpt_elong_fac_GreA/B_fam"/>
</dbReference>
<organism evidence="9 10">
    <name type="scientific">Candidatus Magasanikbacteria bacterium CG11_big_fil_rev_8_21_14_0_20_39_34</name>
    <dbReference type="NCBI Taxonomy" id="1974653"/>
    <lineage>
        <taxon>Bacteria</taxon>
        <taxon>Candidatus Magasanikiibacteriota</taxon>
    </lineage>
</organism>
<dbReference type="PANTHER" id="PTHR30437:SF4">
    <property type="entry name" value="TRANSCRIPTION ELONGATION FACTOR GREA"/>
    <property type="match status" value="1"/>
</dbReference>
<dbReference type="InterPro" id="IPR018151">
    <property type="entry name" value="TF_GreA/GreB_CS"/>
</dbReference>
<feature type="domain" description="Transcription elongation factor GreA/GreB C-terminal" evidence="7">
    <location>
        <begin position="98"/>
        <end position="169"/>
    </location>
</feature>
<dbReference type="Proteomes" id="UP000229600">
    <property type="component" value="Unassembled WGS sequence"/>
</dbReference>
<dbReference type="InterPro" id="IPR001437">
    <property type="entry name" value="Tscrpt_elong_fac_GreA/B_C"/>
</dbReference>